<protein>
    <submittedName>
        <fullName evidence="3">Carbohydrate-binding module family 21 protein</fullName>
    </submittedName>
</protein>
<feature type="compositionally biased region" description="Polar residues" evidence="1">
    <location>
        <begin position="24"/>
        <end position="39"/>
    </location>
</feature>
<dbReference type="InterPro" id="IPR050782">
    <property type="entry name" value="PP1_regulatory_subunit_3"/>
</dbReference>
<feature type="region of interest" description="Disordered" evidence="1">
    <location>
        <begin position="16"/>
        <end position="39"/>
    </location>
</feature>
<dbReference type="GO" id="GO:0000164">
    <property type="term" value="C:protein phosphatase type 1 complex"/>
    <property type="evidence" value="ECO:0007669"/>
    <property type="project" value="TreeGrafter"/>
</dbReference>
<feature type="domain" description="CBM21" evidence="2">
    <location>
        <begin position="109"/>
        <end position="229"/>
    </location>
</feature>
<dbReference type="Proteomes" id="UP000070444">
    <property type="component" value="Unassembled WGS sequence"/>
</dbReference>
<evidence type="ECO:0000259" key="2">
    <source>
        <dbReference type="PROSITE" id="PS51159"/>
    </source>
</evidence>
<dbReference type="GO" id="GO:0008157">
    <property type="term" value="F:protein phosphatase 1 binding"/>
    <property type="evidence" value="ECO:0007669"/>
    <property type="project" value="TreeGrafter"/>
</dbReference>
<dbReference type="InterPro" id="IPR038175">
    <property type="entry name" value="CBM21_dom_sf"/>
</dbReference>
<dbReference type="PANTHER" id="PTHR12307:SF36">
    <property type="entry name" value="GLYCOGEN-BINDING SUBUNIT 76A"/>
    <property type="match status" value="1"/>
</dbReference>
<dbReference type="InterPro" id="IPR005036">
    <property type="entry name" value="CBM21_dom"/>
</dbReference>
<evidence type="ECO:0000313" key="3">
    <source>
        <dbReference type="EMBL" id="KXN69993.1"/>
    </source>
</evidence>
<proteinExistence type="predicted"/>
<evidence type="ECO:0000313" key="4">
    <source>
        <dbReference type="Proteomes" id="UP000070444"/>
    </source>
</evidence>
<gene>
    <name evidence="3" type="ORF">CONCODRAFT_7523</name>
</gene>
<dbReference type="PROSITE" id="PS51159">
    <property type="entry name" value="CBM21"/>
    <property type="match status" value="1"/>
</dbReference>
<dbReference type="Pfam" id="PF03370">
    <property type="entry name" value="CBM_21"/>
    <property type="match status" value="1"/>
</dbReference>
<reference evidence="3 4" key="1">
    <citation type="journal article" date="2015" name="Genome Biol. Evol.">
        <title>Phylogenomic analyses indicate that early fungi evolved digesting cell walls of algal ancestors of land plants.</title>
        <authorList>
            <person name="Chang Y."/>
            <person name="Wang S."/>
            <person name="Sekimoto S."/>
            <person name="Aerts A.L."/>
            <person name="Choi C."/>
            <person name="Clum A."/>
            <person name="LaButti K.M."/>
            <person name="Lindquist E.A."/>
            <person name="Yee Ngan C."/>
            <person name="Ohm R.A."/>
            <person name="Salamov A.A."/>
            <person name="Grigoriev I.V."/>
            <person name="Spatafora J.W."/>
            <person name="Berbee M.L."/>
        </authorList>
    </citation>
    <scope>NUCLEOTIDE SEQUENCE [LARGE SCALE GENOMIC DNA]</scope>
    <source>
        <strain evidence="3 4">NRRL 28638</strain>
    </source>
</reference>
<accession>A0A137P4S2</accession>
<dbReference type="AlphaFoldDB" id="A0A137P4S2"/>
<dbReference type="EMBL" id="KQ964516">
    <property type="protein sequence ID" value="KXN69993.1"/>
    <property type="molecule type" value="Genomic_DNA"/>
</dbReference>
<dbReference type="PANTHER" id="PTHR12307">
    <property type="entry name" value="PROTEIN PHOSPHATASE 1 REGULATORY SUBUNIT"/>
    <property type="match status" value="1"/>
</dbReference>
<dbReference type="STRING" id="796925.A0A137P4S2"/>
<dbReference type="OrthoDB" id="1881at2759"/>
<dbReference type="Gene3D" id="2.60.40.2440">
    <property type="entry name" value="Carbohydrate binding type-21 domain"/>
    <property type="match status" value="1"/>
</dbReference>
<keyword evidence="4" id="KW-1185">Reference proteome</keyword>
<evidence type="ECO:0000256" key="1">
    <source>
        <dbReference type="SAM" id="MobiDB-lite"/>
    </source>
</evidence>
<name>A0A137P4S2_CONC2</name>
<organism evidence="3 4">
    <name type="scientific">Conidiobolus coronatus (strain ATCC 28846 / CBS 209.66 / NRRL 28638)</name>
    <name type="common">Delacroixia coronata</name>
    <dbReference type="NCBI Taxonomy" id="796925"/>
    <lineage>
        <taxon>Eukaryota</taxon>
        <taxon>Fungi</taxon>
        <taxon>Fungi incertae sedis</taxon>
        <taxon>Zoopagomycota</taxon>
        <taxon>Entomophthoromycotina</taxon>
        <taxon>Entomophthoromycetes</taxon>
        <taxon>Entomophthorales</taxon>
        <taxon>Ancylistaceae</taxon>
        <taxon>Conidiobolus</taxon>
    </lineage>
</organism>
<sequence>MSSTFTTQTSYRPSLLSKQLGVSRASTKSPNNTKMTISLSTPAIIRKKSGEVVKSSLRTATSPKHEERRVQFSPNLERVRSFDYTKCPLTVSGFTPMSLKCTNFPSNNRSLPNDKALVLESIRLDKESHTIIGLIRVQNYGFEKSVNVRYTFDSWGSFSNINSHYNRSYPSPYPDQYDQDQFEFTLNIPEEYKHSDDSSIKHQLKFAIKYTVNGADHWDNNNHRDYCADIKPEVQVDPDSSYESSAFSSSPDYFSQKSPFHSRYDFKSSFSARTTPGFGRSVKLDTCSMFAAPTPVTTPNEINSNIQVNSQQGTYLPYGSSPTSAGSFGCSPVSYGSHFGSLGWVKPQNSFFDHITLDEFSNRSPPVL</sequence>